<keyword evidence="3" id="KW-1185">Reference proteome</keyword>
<organism evidence="2 4">
    <name type="scientific">Dracunculus medinensis</name>
    <name type="common">Guinea worm</name>
    <dbReference type="NCBI Taxonomy" id="318479"/>
    <lineage>
        <taxon>Eukaryota</taxon>
        <taxon>Metazoa</taxon>
        <taxon>Ecdysozoa</taxon>
        <taxon>Nematoda</taxon>
        <taxon>Chromadorea</taxon>
        <taxon>Rhabditida</taxon>
        <taxon>Spirurina</taxon>
        <taxon>Dracunculoidea</taxon>
        <taxon>Dracunculidae</taxon>
        <taxon>Dracunculus</taxon>
    </lineage>
</organism>
<evidence type="ECO:0000313" key="1">
    <source>
        <dbReference type="EMBL" id="VDN57987.1"/>
    </source>
</evidence>
<dbReference type="Proteomes" id="UP000274756">
    <property type="component" value="Unassembled WGS sequence"/>
</dbReference>
<reference evidence="4" key="1">
    <citation type="submission" date="2017-02" db="UniProtKB">
        <authorList>
            <consortium name="WormBaseParasite"/>
        </authorList>
    </citation>
    <scope>IDENTIFICATION</scope>
</reference>
<dbReference type="InterPro" id="IPR027417">
    <property type="entry name" value="P-loop_NTPase"/>
</dbReference>
<evidence type="ECO:0000313" key="2">
    <source>
        <dbReference type="Proteomes" id="UP000038040"/>
    </source>
</evidence>
<gene>
    <name evidence="1" type="ORF">DME_LOCUS7960</name>
</gene>
<evidence type="ECO:0000313" key="3">
    <source>
        <dbReference type="Proteomes" id="UP000274756"/>
    </source>
</evidence>
<dbReference type="EMBL" id="UYYG01001164">
    <property type="protein sequence ID" value="VDN57987.1"/>
    <property type="molecule type" value="Genomic_DNA"/>
</dbReference>
<proteinExistence type="predicted"/>
<dbReference type="SUPFAM" id="SSF52540">
    <property type="entry name" value="P-loop containing nucleoside triphosphate hydrolases"/>
    <property type="match status" value="1"/>
</dbReference>
<name>A0A0N4UA09_DRAME</name>
<dbReference type="AlphaFoldDB" id="A0A0N4UA09"/>
<evidence type="ECO:0000313" key="4">
    <source>
        <dbReference type="WBParaSite" id="DME_0000395501-mRNA-1"/>
    </source>
</evidence>
<dbReference type="Gene3D" id="3.40.50.300">
    <property type="entry name" value="P-loop containing nucleotide triphosphate hydrolases"/>
    <property type="match status" value="1"/>
</dbReference>
<dbReference type="OrthoDB" id="3231855at2759"/>
<reference evidence="1 3" key="2">
    <citation type="submission" date="2018-11" db="EMBL/GenBank/DDBJ databases">
        <authorList>
            <consortium name="Pathogen Informatics"/>
        </authorList>
    </citation>
    <scope>NUCLEOTIDE SEQUENCE [LARGE SCALE GENOMIC DNA]</scope>
</reference>
<dbReference type="WBParaSite" id="DME_0000395501-mRNA-1">
    <property type="protein sequence ID" value="DME_0000395501-mRNA-1"/>
    <property type="gene ID" value="DME_0000395501"/>
</dbReference>
<dbReference type="STRING" id="318479.A0A0N4UA09"/>
<protein>
    <submittedName>
        <fullName evidence="4">ATPase_AAA_core domain-containing protein</fullName>
    </submittedName>
</protein>
<dbReference type="Proteomes" id="UP000038040">
    <property type="component" value="Unplaced"/>
</dbReference>
<accession>A0A0N4UA09</accession>
<sequence length="98" mass="11655">MFIHTQCWEEFADIDYIKKCIKNGHSVLIIMRGVPGIGKTHLAKFVFTIKFFVIFKNLKPLIYFCYSNVSIFNIFFMEGDNIFNIYREIVKKTNFQIN</sequence>